<keyword evidence="2" id="KW-1185">Reference proteome</keyword>
<sequence length="95" mass="10251">MPSSGLAVACGSGTYGMRARGLQPLPSAVCEPETRGRDASGNQKWLLSPSVMAERRRTIQGNLGGNSVRSSFCLRRERWGNANVCTCGDSEKKYI</sequence>
<gene>
    <name evidence="1" type="ORF">KFK09_027348</name>
</gene>
<dbReference type="Proteomes" id="UP000829196">
    <property type="component" value="Unassembled WGS sequence"/>
</dbReference>
<organism evidence="1 2">
    <name type="scientific">Dendrobium nobile</name>
    <name type="common">Orchid</name>
    <dbReference type="NCBI Taxonomy" id="94219"/>
    <lineage>
        <taxon>Eukaryota</taxon>
        <taxon>Viridiplantae</taxon>
        <taxon>Streptophyta</taxon>
        <taxon>Embryophyta</taxon>
        <taxon>Tracheophyta</taxon>
        <taxon>Spermatophyta</taxon>
        <taxon>Magnoliopsida</taxon>
        <taxon>Liliopsida</taxon>
        <taxon>Asparagales</taxon>
        <taxon>Orchidaceae</taxon>
        <taxon>Epidendroideae</taxon>
        <taxon>Malaxideae</taxon>
        <taxon>Dendrobiinae</taxon>
        <taxon>Dendrobium</taxon>
    </lineage>
</organism>
<reference evidence="1" key="1">
    <citation type="journal article" date="2022" name="Front. Genet.">
        <title>Chromosome-Scale Assembly of the Dendrobium nobile Genome Provides Insights Into the Molecular Mechanism of the Biosynthesis of the Medicinal Active Ingredient of Dendrobium.</title>
        <authorList>
            <person name="Xu Q."/>
            <person name="Niu S.-C."/>
            <person name="Li K.-L."/>
            <person name="Zheng P.-J."/>
            <person name="Zhang X.-J."/>
            <person name="Jia Y."/>
            <person name="Liu Y."/>
            <person name="Niu Y.-X."/>
            <person name="Yu L.-H."/>
            <person name="Chen D.-F."/>
            <person name="Zhang G.-Q."/>
        </authorList>
    </citation>
    <scope>NUCLEOTIDE SEQUENCE</scope>
    <source>
        <tissue evidence="1">Leaf</tissue>
    </source>
</reference>
<protein>
    <submittedName>
        <fullName evidence="1">Uncharacterized protein</fullName>
    </submittedName>
</protein>
<evidence type="ECO:0000313" key="1">
    <source>
        <dbReference type="EMBL" id="KAI0493072.1"/>
    </source>
</evidence>
<dbReference type="AlphaFoldDB" id="A0A8T3ABB9"/>
<evidence type="ECO:0000313" key="2">
    <source>
        <dbReference type="Proteomes" id="UP000829196"/>
    </source>
</evidence>
<proteinExistence type="predicted"/>
<accession>A0A8T3ABB9</accession>
<dbReference type="EMBL" id="JAGYWB010000018">
    <property type="protein sequence ID" value="KAI0493072.1"/>
    <property type="molecule type" value="Genomic_DNA"/>
</dbReference>
<comment type="caution">
    <text evidence="1">The sequence shown here is derived from an EMBL/GenBank/DDBJ whole genome shotgun (WGS) entry which is preliminary data.</text>
</comment>
<name>A0A8T3ABB9_DENNO</name>